<dbReference type="PROSITE" id="PS00018">
    <property type="entry name" value="EF_HAND_1"/>
    <property type="match status" value="1"/>
</dbReference>
<dbReference type="Proteomes" id="UP000325577">
    <property type="component" value="Linkage Group LG0"/>
</dbReference>
<evidence type="ECO:0000259" key="2">
    <source>
        <dbReference type="PROSITE" id="PS50222"/>
    </source>
</evidence>
<dbReference type="InterPro" id="IPR018247">
    <property type="entry name" value="EF_Hand_1_Ca_BS"/>
</dbReference>
<dbReference type="InterPro" id="IPR011992">
    <property type="entry name" value="EF-hand-dom_pair"/>
</dbReference>
<dbReference type="GO" id="GO:0005509">
    <property type="term" value="F:calcium ion binding"/>
    <property type="evidence" value="ECO:0007669"/>
    <property type="project" value="InterPro"/>
</dbReference>
<keyword evidence="4" id="KW-1185">Reference proteome</keyword>
<proteinExistence type="predicted"/>
<dbReference type="InterPro" id="IPR002048">
    <property type="entry name" value="EF_hand_dom"/>
</dbReference>
<evidence type="ECO:0000313" key="4">
    <source>
        <dbReference type="Proteomes" id="UP000325577"/>
    </source>
</evidence>
<evidence type="ECO:0000313" key="3">
    <source>
        <dbReference type="EMBL" id="KAA8548887.1"/>
    </source>
</evidence>
<dbReference type="AlphaFoldDB" id="A0A5J5C4P6"/>
<sequence>MEEIRAIALAYYNNGSGNTKQIANKFLLSMDEDGDGKISVGEYLAFMRKQDVVDLRMCNPGFFNCLKKDQKPLLCFKCYRDKKFVHGHSGLFLLIVMNERNLDKNKTNELRTTETGASSSMAIVPASSSHGRGPAYMIAKVALKTVELAAGIGSANFKL</sequence>
<feature type="domain" description="EF-hand" evidence="2">
    <location>
        <begin position="18"/>
        <end position="53"/>
    </location>
</feature>
<reference evidence="3 4" key="1">
    <citation type="submission" date="2019-09" db="EMBL/GenBank/DDBJ databases">
        <title>A chromosome-level genome assembly of the Chinese tupelo Nyssa sinensis.</title>
        <authorList>
            <person name="Yang X."/>
            <person name="Kang M."/>
            <person name="Yang Y."/>
            <person name="Xiong H."/>
            <person name="Wang M."/>
            <person name="Zhang Z."/>
            <person name="Wang Z."/>
            <person name="Wu H."/>
            <person name="Ma T."/>
            <person name="Liu J."/>
            <person name="Xi Z."/>
        </authorList>
    </citation>
    <scope>NUCLEOTIDE SEQUENCE [LARGE SCALE GENOMIC DNA]</scope>
    <source>
        <strain evidence="3">J267</strain>
        <tissue evidence="3">Leaf</tissue>
    </source>
</reference>
<dbReference type="PROSITE" id="PS50222">
    <property type="entry name" value="EF_HAND_2"/>
    <property type="match status" value="1"/>
</dbReference>
<dbReference type="SUPFAM" id="SSF47473">
    <property type="entry name" value="EF-hand"/>
    <property type="match status" value="1"/>
</dbReference>
<keyword evidence="1" id="KW-0106">Calcium</keyword>
<dbReference type="Gene3D" id="1.10.238.10">
    <property type="entry name" value="EF-hand"/>
    <property type="match status" value="1"/>
</dbReference>
<gene>
    <name evidence="3" type="ORF">F0562_000571</name>
</gene>
<protein>
    <recommendedName>
        <fullName evidence="2">EF-hand domain-containing protein</fullName>
    </recommendedName>
</protein>
<dbReference type="OrthoDB" id="8785703at2759"/>
<evidence type="ECO:0000256" key="1">
    <source>
        <dbReference type="ARBA" id="ARBA00022837"/>
    </source>
</evidence>
<accession>A0A5J5C4P6</accession>
<dbReference type="EMBL" id="CM018031">
    <property type="protein sequence ID" value="KAA8548887.1"/>
    <property type="molecule type" value="Genomic_DNA"/>
</dbReference>
<organism evidence="3 4">
    <name type="scientific">Nyssa sinensis</name>
    <dbReference type="NCBI Taxonomy" id="561372"/>
    <lineage>
        <taxon>Eukaryota</taxon>
        <taxon>Viridiplantae</taxon>
        <taxon>Streptophyta</taxon>
        <taxon>Embryophyta</taxon>
        <taxon>Tracheophyta</taxon>
        <taxon>Spermatophyta</taxon>
        <taxon>Magnoliopsida</taxon>
        <taxon>eudicotyledons</taxon>
        <taxon>Gunneridae</taxon>
        <taxon>Pentapetalae</taxon>
        <taxon>asterids</taxon>
        <taxon>Cornales</taxon>
        <taxon>Nyssaceae</taxon>
        <taxon>Nyssa</taxon>
    </lineage>
</organism>
<name>A0A5J5C4P6_9ASTE</name>